<evidence type="ECO:0000256" key="1">
    <source>
        <dbReference type="SAM" id="Phobius"/>
    </source>
</evidence>
<dbReference type="AlphaFoldDB" id="A0A438ADC5"/>
<sequence>MTRELTGWHVAGITVGAFAIIIAVNVTMAVKAVGTFPGLETANSYVASQVFDKEREAQEALGWQADATYADGRVTLRIEDAEGRPILPPRISADLGRPTNVSEDRVLELAKTGPAYTAPADLHRGLWVLRLTAEAADGTPFRQRLELRVRP</sequence>
<dbReference type="PIRSF" id="PIRSF011386">
    <property type="entry name" value="FixH"/>
    <property type="match status" value="1"/>
</dbReference>
<feature type="transmembrane region" description="Helical" evidence="1">
    <location>
        <begin position="6"/>
        <end position="26"/>
    </location>
</feature>
<reference evidence="2 3" key="1">
    <citation type="submission" date="2018-11" db="EMBL/GenBank/DDBJ databases">
        <title>Mesobaculum littorinae gen. nov., sp. nov., isolated from Littorina scabra that represents a novel genus of the order Rhodobacteraceae.</title>
        <authorList>
            <person name="Li F."/>
        </authorList>
    </citation>
    <scope>NUCLEOTIDE SEQUENCE [LARGE SCALE GENOMIC DNA]</scope>
    <source>
        <strain evidence="2 3">M0103</strain>
    </source>
</reference>
<keyword evidence="1" id="KW-0812">Transmembrane</keyword>
<gene>
    <name evidence="2" type="ORF">EKE94_17640</name>
</gene>
<dbReference type="Proteomes" id="UP000285908">
    <property type="component" value="Unassembled WGS sequence"/>
</dbReference>
<proteinExistence type="predicted"/>
<dbReference type="InterPro" id="IPR018037">
    <property type="entry name" value="FixH_proteobacterial"/>
</dbReference>
<evidence type="ECO:0000313" key="2">
    <source>
        <dbReference type="EMBL" id="RVV96700.1"/>
    </source>
</evidence>
<keyword evidence="3" id="KW-1185">Reference proteome</keyword>
<organism evidence="2 3">
    <name type="scientific">Mesobaculum littorinae</name>
    <dbReference type="NCBI Taxonomy" id="2486419"/>
    <lineage>
        <taxon>Bacteria</taxon>
        <taxon>Pseudomonadati</taxon>
        <taxon>Pseudomonadota</taxon>
        <taxon>Alphaproteobacteria</taxon>
        <taxon>Rhodobacterales</taxon>
        <taxon>Roseobacteraceae</taxon>
        <taxon>Mesobaculum</taxon>
    </lineage>
</organism>
<dbReference type="Pfam" id="PF05751">
    <property type="entry name" value="FixH"/>
    <property type="match status" value="1"/>
</dbReference>
<dbReference type="OrthoDB" id="1495896at2"/>
<evidence type="ECO:0000313" key="3">
    <source>
        <dbReference type="Proteomes" id="UP000285908"/>
    </source>
</evidence>
<dbReference type="InterPro" id="IPR008620">
    <property type="entry name" value="FixH"/>
</dbReference>
<protein>
    <submittedName>
        <fullName evidence="2">Nitrogen fixation protein FixH</fullName>
    </submittedName>
</protein>
<keyword evidence="1" id="KW-1133">Transmembrane helix</keyword>
<name>A0A438ADC5_9RHOB</name>
<keyword evidence="1" id="KW-0472">Membrane</keyword>
<dbReference type="RefSeq" id="WP_127907959.1">
    <property type="nucleotide sequence ID" value="NZ_RQXX01000009.1"/>
</dbReference>
<comment type="caution">
    <text evidence="2">The sequence shown here is derived from an EMBL/GenBank/DDBJ whole genome shotgun (WGS) entry which is preliminary data.</text>
</comment>
<accession>A0A438ADC5</accession>
<dbReference type="EMBL" id="RQXX01000009">
    <property type="protein sequence ID" value="RVV96700.1"/>
    <property type="molecule type" value="Genomic_DNA"/>
</dbReference>